<reference evidence="2" key="2">
    <citation type="submission" date="2015-01" db="EMBL/GenBank/DDBJ databases">
        <title>Evolutionary Origins and Diversification of the Mycorrhizal Mutualists.</title>
        <authorList>
            <consortium name="DOE Joint Genome Institute"/>
            <consortium name="Mycorrhizal Genomics Consortium"/>
            <person name="Kohler A."/>
            <person name="Kuo A."/>
            <person name="Nagy L.G."/>
            <person name="Floudas D."/>
            <person name="Copeland A."/>
            <person name="Barry K.W."/>
            <person name="Cichocki N."/>
            <person name="Veneault-Fourrey C."/>
            <person name="LaButti K."/>
            <person name="Lindquist E.A."/>
            <person name="Lipzen A."/>
            <person name="Lundell T."/>
            <person name="Morin E."/>
            <person name="Murat C."/>
            <person name="Riley R."/>
            <person name="Ohm R."/>
            <person name="Sun H."/>
            <person name="Tunlid A."/>
            <person name="Henrissat B."/>
            <person name="Grigoriev I.V."/>
            <person name="Hibbett D.S."/>
            <person name="Martin F."/>
        </authorList>
    </citation>
    <scope>NUCLEOTIDE SEQUENCE [LARGE SCALE GENOMIC DNA]</scope>
    <source>
        <strain evidence="2">MUT 4182</strain>
    </source>
</reference>
<evidence type="ECO:0000313" key="1">
    <source>
        <dbReference type="EMBL" id="KIO33520.1"/>
    </source>
</evidence>
<dbReference type="Proteomes" id="UP000054248">
    <property type="component" value="Unassembled WGS sequence"/>
</dbReference>
<protein>
    <submittedName>
        <fullName evidence="1">Uncharacterized protein</fullName>
    </submittedName>
</protein>
<dbReference type="AlphaFoldDB" id="A0A0C3QLB9"/>
<proteinExistence type="predicted"/>
<evidence type="ECO:0000313" key="2">
    <source>
        <dbReference type="Proteomes" id="UP000054248"/>
    </source>
</evidence>
<reference evidence="1 2" key="1">
    <citation type="submission" date="2014-04" db="EMBL/GenBank/DDBJ databases">
        <authorList>
            <consortium name="DOE Joint Genome Institute"/>
            <person name="Kuo A."/>
            <person name="Girlanda M."/>
            <person name="Perotto S."/>
            <person name="Kohler A."/>
            <person name="Nagy L.G."/>
            <person name="Floudas D."/>
            <person name="Copeland A."/>
            <person name="Barry K.W."/>
            <person name="Cichocki N."/>
            <person name="Veneault-Fourrey C."/>
            <person name="LaButti K."/>
            <person name="Lindquist E.A."/>
            <person name="Lipzen A."/>
            <person name="Lundell T."/>
            <person name="Morin E."/>
            <person name="Murat C."/>
            <person name="Sun H."/>
            <person name="Tunlid A."/>
            <person name="Henrissat B."/>
            <person name="Grigoriev I.V."/>
            <person name="Hibbett D.S."/>
            <person name="Martin F."/>
            <person name="Nordberg H.P."/>
            <person name="Cantor M.N."/>
            <person name="Hua S.X."/>
        </authorList>
    </citation>
    <scope>NUCLEOTIDE SEQUENCE [LARGE SCALE GENOMIC DNA]</scope>
    <source>
        <strain evidence="1 2">MUT 4182</strain>
    </source>
</reference>
<accession>A0A0C3QLB9</accession>
<organism evidence="1 2">
    <name type="scientific">Tulasnella calospora MUT 4182</name>
    <dbReference type="NCBI Taxonomy" id="1051891"/>
    <lineage>
        <taxon>Eukaryota</taxon>
        <taxon>Fungi</taxon>
        <taxon>Dikarya</taxon>
        <taxon>Basidiomycota</taxon>
        <taxon>Agaricomycotina</taxon>
        <taxon>Agaricomycetes</taxon>
        <taxon>Cantharellales</taxon>
        <taxon>Tulasnellaceae</taxon>
        <taxon>Tulasnella</taxon>
    </lineage>
</organism>
<sequence>MRGGQSSNDGLKPLQEGLENVVFKVVGPFVSKIKTEVSAVIAKLEKELPQVVGVATPLCSADQRFDSALGRIAPLLARVAFIGEASQSMHVQPMLVTFEIGGFEGTGKIKLGHVNQLKERSSKRVAAYSK</sequence>
<name>A0A0C3QLB9_9AGAM</name>
<dbReference type="HOGENOM" id="CLU_1939663_0_0_1"/>
<dbReference type="OrthoDB" id="1734943at2759"/>
<dbReference type="EMBL" id="KN822948">
    <property type="protein sequence ID" value="KIO33520.1"/>
    <property type="molecule type" value="Genomic_DNA"/>
</dbReference>
<gene>
    <name evidence="1" type="ORF">M407DRAFT_17771</name>
</gene>
<keyword evidence="2" id="KW-1185">Reference proteome</keyword>